<comment type="caution">
    <text evidence="2">The sequence shown here is derived from an EMBL/GenBank/DDBJ whole genome shotgun (WGS) entry which is preliminary data.</text>
</comment>
<gene>
    <name evidence="2" type="ORF">B4U79_04922</name>
    <name evidence="1" type="ORF">B4U79_08660</name>
</gene>
<dbReference type="Pfam" id="PF05705">
    <property type="entry name" value="DUF829"/>
    <property type="match status" value="1"/>
</dbReference>
<dbReference type="InterPro" id="IPR029058">
    <property type="entry name" value="AB_hydrolase_fold"/>
</dbReference>
<dbReference type="InterPro" id="IPR008547">
    <property type="entry name" value="DUF829_TMEM53"/>
</dbReference>
<organism evidence="2 3">
    <name type="scientific">Dinothrombium tinctorium</name>
    <dbReference type="NCBI Taxonomy" id="1965070"/>
    <lineage>
        <taxon>Eukaryota</taxon>
        <taxon>Metazoa</taxon>
        <taxon>Ecdysozoa</taxon>
        <taxon>Arthropoda</taxon>
        <taxon>Chelicerata</taxon>
        <taxon>Arachnida</taxon>
        <taxon>Acari</taxon>
        <taxon>Acariformes</taxon>
        <taxon>Trombidiformes</taxon>
        <taxon>Prostigmata</taxon>
        <taxon>Anystina</taxon>
        <taxon>Parasitengona</taxon>
        <taxon>Trombidioidea</taxon>
        <taxon>Trombidiidae</taxon>
        <taxon>Dinothrombium</taxon>
    </lineage>
</organism>
<name>A0A3S3NQ11_9ACAR</name>
<dbReference type="PANTHER" id="PTHR20908">
    <property type="entry name" value="LD15586P"/>
    <property type="match status" value="1"/>
</dbReference>
<proteinExistence type="predicted"/>
<sequence>MSLKHCGPVVPLIRSHGTQGLAEHESSSSNYVCEGQRPLTVILAWLAAKEKHLEKYRSIWLQRGFDVLTVKMSPYQFLVPSIGAKNLITDLLKFLYTSRKHYKDIILHCFSVGGYEYGEMLTQLQDKNYLKQISMNSSESENQVKSQIDKLIKGIIMDSPVNIHGAPNGIARAITDNSFLVKFVENAINYHLKVAYPIATKHYMEASDNAHSNYIKAPSLFFASEADPIGMPWMSLKLKECWEKLGIPVDFKCFKNSGHVQHFPMYPEEYTKNIDNFLSKVNFET</sequence>
<reference evidence="2 3" key="1">
    <citation type="journal article" date="2018" name="Gigascience">
        <title>Genomes of trombidid mites reveal novel predicted allergens and laterally-transferred genes associated with secondary metabolism.</title>
        <authorList>
            <person name="Dong X."/>
            <person name="Chaisiri K."/>
            <person name="Xia D."/>
            <person name="Armstrong S.D."/>
            <person name="Fang Y."/>
            <person name="Donnelly M.J."/>
            <person name="Kadowaki T."/>
            <person name="McGarry J.W."/>
            <person name="Darby A.C."/>
            <person name="Makepeace B.L."/>
        </authorList>
    </citation>
    <scope>NUCLEOTIDE SEQUENCE [LARGE SCALE GENOMIC DNA]</scope>
    <source>
        <strain evidence="2">UoL-WK</strain>
    </source>
</reference>
<evidence type="ECO:0000313" key="1">
    <source>
        <dbReference type="EMBL" id="RWS03130.1"/>
    </source>
</evidence>
<dbReference type="EMBL" id="NCKU01006813">
    <property type="protein sequence ID" value="RWS03130.1"/>
    <property type="molecule type" value="Genomic_DNA"/>
</dbReference>
<keyword evidence="2" id="KW-0472">Membrane</keyword>
<dbReference type="Gene3D" id="3.40.50.1820">
    <property type="entry name" value="alpha/beta hydrolase"/>
    <property type="match status" value="1"/>
</dbReference>
<evidence type="ECO:0000313" key="3">
    <source>
        <dbReference type="Proteomes" id="UP000285301"/>
    </source>
</evidence>
<reference evidence="2" key="2">
    <citation type="submission" date="2018-11" db="EMBL/GenBank/DDBJ databases">
        <title>Trombidioid mite genomics.</title>
        <authorList>
            <person name="Dong X."/>
        </authorList>
    </citation>
    <scope>NUCLEOTIDE SEQUENCE</scope>
    <source>
        <strain evidence="2">UoL-WK</strain>
    </source>
</reference>
<dbReference type="Proteomes" id="UP000285301">
    <property type="component" value="Unassembled WGS sequence"/>
</dbReference>
<evidence type="ECO:0000313" key="2">
    <source>
        <dbReference type="EMBL" id="RWS03855.1"/>
    </source>
</evidence>
<dbReference type="GO" id="GO:0017171">
    <property type="term" value="F:serine hydrolase activity"/>
    <property type="evidence" value="ECO:0007669"/>
    <property type="project" value="TreeGrafter"/>
</dbReference>
<keyword evidence="2" id="KW-0812">Transmembrane</keyword>
<dbReference type="OrthoDB" id="77878at2759"/>
<keyword evidence="3" id="KW-1185">Reference proteome</keyword>
<dbReference type="PANTHER" id="PTHR20908:SF1">
    <property type="entry name" value="LD15586P"/>
    <property type="match status" value="1"/>
</dbReference>
<dbReference type="EMBL" id="NCKU01006075">
    <property type="protein sequence ID" value="RWS03855.1"/>
    <property type="molecule type" value="Genomic_DNA"/>
</dbReference>
<protein>
    <submittedName>
        <fullName evidence="2">Transmembrane protein 53-like protein</fullName>
    </submittedName>
</protein>
<dbReference type="SUPFAM" id="SSF53474">
    <property type="entry name" value="alpha/beta-Hydrolases"/>
    <property type="match status" value="1"/>
</dbReference>
<dbReference type="AlphaFoldDB" id="A0A3S3NQ11"/>
<accession>A0A3S3NQ11</accession>